<evidence type="ECO:0000313" key="2">
    <source>
        <dbReference type="Proteomes" id="UP000053127"/>
    </source>
</evidence>
<evidence type="ECO:0008006" key="3">
    <source>
        <dbReference type="Google" id="ProtNLM"/>
    </source>
</evidence>
<evidence type="ECO:0000313" key="1">
    <source>
        <dbReference type="EMBL" id="KUN07881.1"/>
    </source>
</evidence>
<dbReference type="EMBL" id="LMWN01000010">
    <property type="protein sequence ID" value="KUN07881.1"/>
    <property type="molecule type" value="Genomic_DNA"/>
</dbReference>
<organism evidence="1 2">
    <name type="scientific">Streptomyces yokosukanensis</name>
    <dbReference type="NCBI Taxonomy" id="67386"/>
    <lineage>
        <taxon>Bacteria</taxon>
        <taxon>Bacillati</taxon>
        <taxon>Actinomycetota</taxon>
        <taxon>Actinomycetes</taxon>
        <taxon>Kitasatosporales</taxon>
        <taxon>Streptomycetaceae</taxon>
        <taxon>Streptomyces</taxon>
    </lineage>
</organism>
<comment type="caution">
    <text evidence="1">The sequence shown here is derived from an EMBL/GenBank/DDBJ whole genome shotgun (WGS) entry which is preliminary data.</text>
</comment>
<sequence>MGLTAGLMLTGGSPASAASTEDIFTFNFYYPPGDNSTEIQVYDATKGIASGYADFVPDGDTLIAHDSGADGYGIEAHLSTSPERTASTRGHGSPYTAVAKGNLPEKTTYKFWVCAVKGTWSSCSGKQLVIS</sequence>
<protein>
    <recommendedName>
        <fullName evidence="3">Fibronectin type-III domain-containing protein</fullName>
    </recommendedName>
</protein>
<reference evidence="1 2" key="1">
    <citation type="submission" date="2015-10" db="EMBL/GenBank/DDBJ databases">
        <title>Draft genome sequence of Streptomyces yokosukanensis DSM 40224, type strain for the species Streptomyces yokosukanensis.</title>
        <authorList>
            <person name="Ruckert C."/>
            <person name="Winkler A."/>
            <person name="Kalinowski J."/>
            <person name="Kampfer P."/>
            <person name="Glaeser S."/>
        </authorList>
    </citation>
    <scope>NUCLEOTIDE SEQUENCE [LARGE SCALE GENOMIC DNA]</scope>
    <source>
        <strain evidence="1 2">DSM 40224</strain>
    </source>
</reference>
<dbReference type="Proteomes" id="UP000053127">
    <property type="component" value="Unassembled WGS sequence"/>
</dbReference>
<proteinExistence type="predicted"/>
<name>A0A101PAF5_9ACTN</name>
<accession>A0A101PAF5</accession>
<dbReference type="AlphaFoldDB" id="A0A101PAF5"/>
<gene>
    <name evidence="1" type="ORF">AQI95_10010</name>
</gene>
<keyword evidence="2" id="KW-1185">Reference proteome</keyword>